<dbReference type="Proteomes" id="UP000429785">
    <property type="component" value="Unassembled WGS sequence"/>
</dbReference>
<proteinExistence type="predicted"/>
<dbReference type="AlphaFoldDB" id="A0A6I1E706"/>
<dbReference type="RefSeq" id="WP_152132578.1">
    <property type="nucleotide sequence ID" value="NZ_WELG01000002.1"/>
</dbReference>
<organism evidence="1 2">
    <name type="scientific">Flagellimonas olearia</name>
    <dbReference type="NCBI Taxonomy" id="552546"/>
    <lineage>
        <taxon>Bacteria</taxon>
        <taxon>Pseudomonadati</taxon>
        <taxon>Bacteroidota</taxon>
        <taxon>Flavobacteriia</taxon>
        <taxon>Flavobacteriales</taxon>
        <taxon>Flavobacteriaceae</taxon>
        <taxon>Flagellimonas</taxon>
    </lineage>
</organism>
<accession>A0A6I1E706</accession>
<gene>
    <name evidence="1" type="ORF">F8C76_15660</name>
</gene>
<name>A0A6I1E706_9FLAO</name>
<evidence type="ECO:0000313" key="2">
    <source>
        <dbReference type="Proteomes" id="UP000429785"/>
    </source>
</evidence>
<evidence type="ECO:0000313" key="1">
    <source>
        <dbReference type="EMBL" id="KAB7529266.1"/>
    </source>
</evidence>
<comment type="caution">
    <text evidence="1">The sequence shown here is derived from an EMBL/GenBank/DDBJ whole genome shotgun (WGS) entry which is preliminary data.</text>
</comment>
<sequence length="185" mass="21716">MMSTYFEDCTSITTKFLRANGFFKSNRVAHCDLKFISNGEVYDLKIVASTMELESPLLIFQYSYNGEKKRLNIELIPRYNHLGGIGYKFKCPKTGRGCYNLYFINGEIASRYHFKLLYRSQIRSQRVKDMDKDYGIIFKAEKARKEINSYRFKKYHKGKMTKRYKRCLKAIKEAEGVSLEEAGLL</sequence>
<protein>
    <submittedName>
        <fullName evidence="1">Uncharacterized protein</fullName>
    </submittedName>
</protein>
<dbReference type="EMBL" id="WELG01000002">
    <property type="protein sequence ID" value="KAB7529266.1"/>
    <property type="molecule type" value="Genomic_DNA"/>
</dbReference>
<reference evidence="1 2" key="1">
    <citation type="submission" date="2019-10" db="EMBL/GenBank/DDBJ databases">
        <title>Muricauda olearia CL-SS4 JCM15563 genome.</title>
        <authorList>
            <person name="Liu L."/>
        </authorList>
    </citation>
    <scope>NUCLEOTIDE SEQUENCE [LARGE SCALE GENOMIC DNA]</scope>
    <source>
        <strain evidence="1 2">CL-SS4</strain>
    </source>
</reference>